<dbReference type="Proteomes" id="UP000224080">
    <property type="component" value="Unassembled WGS sequence"/>
</dbReference>
<evidence type="ECO:0000313" key="1">
    <source>
        <dbReference type="EMBL" id="PGH07474.1"/>
    </source>
</evidence>
<dbReference type="AlphaFoldDB" id="A0A2B7X744"/>
<organism evidence="1 2">
    <name type="scientific">Blastomyces parvus</name>
    <dbReference type="NCBI Taxonomy" id="2060905"/>
    <lineage>
        <taxon>Eukaryota</taxon>
        <taxon>Fungi</taxon>
        <taxon>Dikarya</taxon>
        <taxon>Ascomycota</taxon>
        <taxon>Pezizomycotina</taxon>
        <taxon>Eurotiomycetes</taxon>
        <taxon>Eurotiomycetidae</taxon>
        <taxon>Onygenales</taxon>
        <taxon>Ajellomycetaceae</taxon>
        <taxon>Blastomyces</taxon>
    </lineage>
</organism>
<name>A0A2B7X744_9EURO</name>
<keyword evidence="2" id="KW-1185">Reference proteome</keyword>
<evidence type="ECO:0000313" key="2">
    <source>
        <dbReference type="Proteomes" id="UP000224080"/>
    </source>
</evidence>
<proteinExistence type="predicted"/>
<dbReference type="EMBL" id="PDNC01000014">
    <property type="protein sequence ID" value="PGH07474.1"/>
    <property type="molecule type" value="Genomic_DNA"/>
</dbReference>
<sequence length="64" mass="7106">MVTTLLNPSDTLFPEDLRWMKSELQFPGGNIVECDDFFASLVSIEPGKNMTAIADHSQGLIHVQ</sequence>
<gene>
    <name evidence="1" type="ORF">GX51_01775</name>
</gene>
<accession>A0A2B7X744</accession>
<comment type="caution">
    <text evidence="1">The sequence shown here is derived from an EMBL/GenBank/DDBJ whole genome shotgun (WGS) entry which is preliminary data.</text>
</comment>
<reference evidence="1 2" key="1">
    <citation type="submission" date="2017-10" db="EMBL/GenBank/DDBJ databases">
        <title>Comparative genomics in systemic dimorphic fungi from Ajellomycetaceae.</title>
        <authorList>
            <person name="Munoz J.F."/>
            <person name="Mcewen J.G."/>
            <person name="Clay O.K."/>
            <person name="Cuomo C.A."/>
        </authorList>
    </citation>
    <scope>NUCLEOTIDE SEQUENCE [LARGE SCALE GENOMIC DNA]</scope>
    <source>
        <strain evidence="1 2">UAMH130</strain>
    </source>
</reference>
<protein>
    <submittedName>
        <fullName evidence="1">Uncharacterized protein</fullName>
    </submittedName>
</protein>